<accession>A0A9D1E8K7</accession>
<keyword evidence="2 5" id="KW-0378">Hydrolase</keyword>
<dbReference type="PANTHER" id="PTHR43863:SF2">
    <property type="entry name" value="MALTASE-GLUCOAMYLASE"/>
    <property type="match status" value="1"/>
</dbReference>
<dbReference type="GO" id="GO:0005975">
    <property type="term" value="P:carbohydrate metabolic process"/>
    <property type="evidence" value="ECO:0007669"/>
    <property type="project" value="InterPro"/>
</dbReference>
<dbReference type="EMBL" id="DVHM01000041">
    <property type="protein sequence ID" value="HIR70138.1"/>
    <property type="molecule type" value="Genomic_DNA"/>
</dbReference>
<dbReference type="Pfam" id="PF21365">
    <property type="entry name" value="Glyco_hydro_31_3rd"/>
    <property type="match status" value="1"/>
</dbReference>
<dbReference type="Pfam" id="PF01055">
    <property type="entry name" value="Glyco_hydro_31_2nd"/>
    <property type="match status" value="1"/>
</dbReference>
<dbReference type="AlphaFoldDB" id="A0A9D1E8K7"/>
<evidence type="ECO:0000256" key="1">
    <source>
        <dbReference type="ARBA" id="ARBA00007806"/>
    </source>
</evidence>
<dbReference type="SUPFAM" id="SSF51445">
    <property type="entry name" value="(Trans)glycosidases"/>
    <property type="match status" value="1"/>
</dbReference>
<protein>
    <submittedName>
        <fullName evidence="5">Glycoside hydrolase family 31 protein</fullName>
    </submittedName>
</protein>
<evidence type="ECO:0000313" key="5">
    <source>
        <dbReference type="EMBL" id="HIR70138.1"/>
    </source>
</evidence>
<dbReference type="SUPFAM" id="SSF51011">
    <property type="entry name" value="Glycosyl hydrolase domain"/>
    <property type="match status" value="1"/>
</dbReference>
<dbReference type="CDD" id="cd06591">
    <property type="entry name" value="GH31_xylosidase_XylS"/>
    <property type="match status" value="1"/>
</dbReference>
<feature type="domain" description="Glycosyl hydrolase family 31 C-terminal" evidence="4">
    <location>
        <begin position="594"/>
        <end position="675"/>
    </location>
</feature>
<organism evidence="5 6">
    <name type="scientific">Candidatus Pullilachnospira gallistercoris</name>
    <dbReference type="NCBI Taxonomy" id="2840911"/>
    <lineage>
        <taxon>Bacteria</taxon>
        <taxon>Bacillati</taxon>
        <taxon>Bacillota</taxon>
        <taxon>Clostridia</taxon>
        <taxon>Lachnospirales</taxon>
        <taxon>Lachnospiraceae</taxon>
        <taxon>Lachnospiraceae incertae sedis</taxon>
        <taxon>Candidatus Pullilachnospira</taxon>
    </lineage>
</organism>
<feature type="domain" description="Glycoside hydrolase family 31 TIM barrel" evidence="3">
    <location>
        <begin position="245"/>
        <end position="585"/>
    </location>
</feature>
<evidence type="ECO:0000259" key="3">
    <source>
        <dbReference type="Pfam" id="PF01055"/>
    </source>
</evidence>
<dbReference type="Proteomes" id="UP000823912">
    <property type="component" value="Unassembled WGS sequence"/>
</dbReference>
<dbReference type="Gene3D" id="2.60.40.1760">
    <property type="entry name" value="glycosyl hydrolase (family 31)"/>
    <property type="match status" value="1"/>
</dbReference>
<dbReference type="Gene3D" id="2.60.40.1180">
    <property type="entry name" value="Golgi alpha-mannosidase II"/>
    <property type="match status" value="1"/>
</dbReference>
<dbReference type="PANTHER" id="PTHR43863">
    <property type="entry name" value="HYDROLASE, PUTATIVE (AFU_ORTHOLOGUE AFUA_1G03140)-RELATED"/>
    <property type="match status" value="1"/>
</dbReference>
<dbReference type="InterPro" id="IPR011013">
    <property type="entry name" value="Gal_mutarotase_sf_dom"/>
</dbReference>
<proteinExistence type="inferred from homology"/>
<sequence length="678" mass="77404">MFFSEENGVLTARSQYETLRIEAWGKDALRVRATQYSGFSERDWALSESPEGGPGKAKVEILEGQKIEMGDVSFVIRQAVVTNGRISVRVNPGGVLFFYRDGELILQEYSRNYMGNETGQSACLKVDAREFKPIIGGDYSLTVRFDGRDGEKIFGMGQYQQSQMDLKGCTLELAQRNSQISIPFALSSLGYGFLWNTPAIGRATFGNNYTEWHAEAVKEMDYWITVGDTPAEIEEKYTSVTGRAPVMPEHLLGLWQCKLRYRTQEEVLSVARKYHELGIPLDVIVIDFFHWTRQGDWQFDPEYWPDPRAMCDELHVMGTKVMVSVWPTVDKKSVNYYELLERGLLVRTERGGGQTYDYQGDCTEIDVTNPEARAFLWEKCRKNYLDYGIDMFWLDNIEPDLVAYDFDNFRYYLGPALEVNNIYPQMVAKAFCDGMEAEGRGKDMVHLARCGWVGNQKYATLLWSGDVPSTFEALRDQIAAGLNIGLAGIPWWTTDIGGFQTRDCFDPAFTELLLRWFAFAVYCPILRMHGNRAPYDIPPLSDKDYGGGYLYTGHDNELWSYGEEAFEIMKAQLARRLELKPYIASLMEEASETGAPLMRTMFYEFPEDERCWELSDQYMFGPKYLVAPVLHAGEVERTVYLPKGNWRNVNDGSVCEGGKEILCDAPIAYIPVFERLAE</sequence>
<dbReference type="Gene3D" id="3.20.20.80">
    <property type="entry name" value="Glycosidases"/>
    <property type="match status" value="1"/>
</dbReference>
<evidence type="ECO:0000313" key="6">
    <source>
        <dbReference type="Proteomes" id="UP000823912"/>
    </source>
</evidence>
<dbReference type="CDD" id="cd14752">
    <property type="entry name" value="GH31_N"/>
    <property type="match status" value="1"/>
</dbReference>
<reference evidence="5" key="2">
    <citation type="journal article" date="2021" name="PeerJ">
        <title>Extensive microbial diversity within the chicken gut microbiome revealed by metagenomics and culture.</title>
        <authorList>
            <person name="Gilroy R."/>
            <person name="Ravi A."/>
            <person name="Getino M."/>
            <person name="Pursley I."/>
            <person name="Horton D.L."/>
            <person name="Alikhan N.F."/>
            <person name="Baker D."/>
            <person name="Gharbi K."/>
            <person name="Hall N."/>
            <person name="Watson M."/>
            <person name="Adriaenssens E.M."/>
            <person name="Foster-Nyarko E."/>
            <person name="Jarju S."/>
            <person name="Secka A."/>
            <person name="Antonio M."/>
            <person name="Oren A."/>
            <person name="Chaudhuri R.R."/>
            <person name="La Ragione R."/>
            <person name="Hildebrand F."/>
            <person name="Pallen M.J."/>
        </authorList>
    </citation>
    <scope>NUCLEOTIDE SEQUENCE</scope>
    <source>
        <strain evidence="5">ChiSjej5B23-6657</strain>
    </source>
</reference>
<dbReference type="GO" id="GO:0030246">
    <property type="term" value="F:carbohydrate binding"/>
    <property type="evidence" value="ECO:0007669"/>
    <property type="project" value="InterPro"/>
</dbReference>
<dbReference type="SUPFAM" id="SSF74650">
    <property type="entry name" value="Galactose mutarotase-like"/>
    <property type="match status" value="1"/>
</dbReference>
<evidence type="ECO:0000256" key="2">
    <source>
        <dbReference type="RuleBase" id="RU361185"/>
    </source>
</evidence>
<dbReference type="InterPro" id="IPR000322">
    <property type="entry name" value="Glyco_hydro_31_TIM"/>
</dbReference>
<name>A0A9D1E8K7_9FIRM</name>
<dbReference type="InterPro" id="IPR051816">
    <property type="entry name" value="Glycosyl_Hydrolase_31"/>
</dbReference>
<dbReference type="GO" id="GO:0004553">
    <property type="term" value="F:hydrolase activity, hydrolyzing O-glycosyl compounds"/>
    <property type="evidence" value="ECO:0007669"/>
    <property type="project" value="InterPro"/>
</dbReference>
<comment type="similarity">
    <text evidence="1 2">Belongs to the glycosyl hydrolase 31 family.</text>
</comment>
<comment type="caution">
    <text evidence="5">The sequence shown here is derived from an EMBL/GenBank/DDBJ whole genome shotgun (WGS) entry which is preliminary data.</text>
</comment>
<dbReference type="InterPro" id="IPR048395">
    <property type="entry name" value="Glyco_hydro_31_C"/>
</dbReference>
<dbReference type="InterPro" id="IPR017853">
    <property type="entry name" value="GH"/>
</dbReference>
<keyword evidence="2" id="KW-0326">Glycosidase</keyword>
<gene>
    <name evidence="5" type="ORF">IAA55_02525</name>
</gene>
<dbReference type="InterPro" id="IPR013780">
    <property type="entry name" value="Glyco_hydro_b"/>
</dbReference>
<evidence type="ECO:0000259" key="4">
    <source>
        <dbReference type="Pfam" id="PF21365"/>
    </source>
</evidence>
<reference evidence="5" key="1">
    <citation type="submission" date="2020-10" db="EMBL/GenBank/DDBJ databases">
        <authorList>
            <person name="Gilroy R."/>
        </authorList>
    </citation>
    <scope>NUCLEOTIDE SEQUENCE</scope>
    <source>
        <strain evidence="5">ChiSjej5B23-6657</strain>
    </source>
</reference>